<protein>
    <submittedName>
        <fullName evidence="1">Uncharacterized protein</fullName>
    </submittedName>
</protein>
<dbReference type="InParanoid" id="A0A078A2R6"/>
<reference evidence="1 2" key="1">
    <citation type="submission" date="2014-06" db="EMBL/GenBank/DDBJ databases">
        <authorList>
            <person name="Swart Estienne"/>
        </authorList>
    </citation>
    <scope>NUCLEOTIDE SEQUENCE [LARGE SCALE GENOMIC DNA]</scope>
    <source>
        <strain evidence="1 2">130c</strain>
    </source>
</reference>
<accession>A0A078A2R6</accession>
<name>A0A078A2R6_STYLE</name>
<proteinExistence type="predicted"/>
<dbReference type="Proteomes" id="UP000039865">
    <property type="component" value="Unassembled WGS sequence"/>
</dbReference>
<keyword evidence="2" id="KW-1185">Reference proteome</keyword>
<evidence type="ECO:0000313" key="2">
    <source>
        <dbReference type="Proteomes" id="UP000039865"/>
    </source>
</evidence>
<dbReference type="EMBL" id="CCKQ01005352">
    <property type="protein sequence ID" value="CDW76563.1"/>
    <property type="molecule type" value="Genomic_DNA"/>
</dbReference>
<gene>
    <name evidence="1" type="primary">Contig12237.g13075</name>
    <name evidence="1" type="ORF">STYLEM_5523</name>
</gene>
<evidence type="ECO:0000313" key="1">
    <source>
        <dbReference type="EMBL" id="CDW76563.1"/>
    </source>
</evidence>
<sequence>MTDKVKLTSSKLSILICPFTFIKCQPKSVVEDVQTQNIQVAQLKAIKLGVVLDPLKVTEQVNQVQQEIDEIQGSNQIDLIGSLVVYSQSQMGQVIICDVGHKLVIFMLKVSEQYTEA</sequence>
<organism evidence="1 2">
    <name type="scientific">Stylonychia lemnae</name>
    <name type="common">Ciliate</name>
    <dbReference type="NCBI Taxonomy" id="5949"/>
    <lineage>
        <taxon>Eukaryota</taxon>
        <taxon>Sar</taxon>
        <taxon>Alveolata</taxon>
        <taxon>Ciliophora</taxon>
        <taxon>Intramacronucleata</taxon>
        <taxon>Spirotrichea</taxon>
        <taxon>Stichotrichia</taxon>
        <taxon>Sporadotrichida</taxon>
        <taxon>Oxytrichidae</taxon>
        <taxon>Stylonychinae</taxon>
        <taxon>Stylonychia</taxon>
    </lineage>
</organism>
<dbReference type="AlphaFoldDB" id="A0A078A2R6"/>